<dbReference type="GO" id="GO:0048731">
    <property type="term" value="P:system development"/>
    <property type="evidence" value="ECO:0007669"/>
    <property type="project" value="UniProtKB-ARBA"/>
</dbReference>
<comment type="similarity">
    <text evidence="2 10 11">Belongs to the peptidase S8 family.</text>
</comment>
<dbReference type="PANTHER" id="PTHR10795">
    <property type="entry name" value="PROPROTEIN CONVERTASE SUBTILISIN/KEXIN"/>
    <property type="match status" value="1"/>
</dbReference>
<evidence type="ECO:0000256" key="1">
    <source>
        <dbReference type="ARBA" id="ARBA00004613"/>
    </source>
</evidence>
<dbReference type="InterPro" id="IPR041469">
    <property type="entry name" value="Subtilisin-like_FN3"/>
</dbReference>
<feature type="active site" description="Charge relay system" evidence="9 10">
    <location>
        <position position="150"/>
    </location>
</feature>
<dbReference type="Gene3D" id="3.50.30.30">
    <property type="match status" value="1"/>
</dbReference>
<keyword evidence="8" id="KW-0325">Glycoprotein</keyword>
<evidence type="ECO:0000256" key="3">
    <source>
        <dbReference type="ARBA" id="ARBA00022525"/>
    </source>
</evidence>
<dbReference type="Gene3D" id="2.60.40.2310">
    <property type="match status" value="1"/>
</dbReference>
<evidence type="ECO:0000259" key="14">
    <source>
        <dbReference type="Pfam" id="PF02225"/>
    </source>
</evidence>
<evidence type="ECO:0000313" key="18">
    <source>
        <dbReference type="Proteomes" id="UP001054252"/>
    </source>
</evidence>
<dbReference type="AlphaFoldDB" id="A0AAV5HDK3"/>
<evidence type="ECO:0000256" key="9">
    <source>
        <dbReference type="PIRSR" id="PIRSR615500-1"/>
    </source>
</evidence>
<dbReference type="FunFam" id="3.50.30.30:FF:000005">
    <property type="entry name" value="subtilisin-like protease SBT1.5"/>
    <property type="match status" value="1"/>
</dbReference>
<dbReference type="Pfam" id="PF05922">
    <property type="entry name" value="Inhibitor_I9"/>
    <property type="match status" value="1"/>
</dbReference>
<dbReference type="CDD" id="cd02120">
    <property type="entry name" value="PA_subtilisin_like"/>
    <property type="match status" value="1"/>
</dbReference>
<evidence type="ECO:0000256" key="8">
    <source>
        <dbReference type="ARBA" id="ARBA00023180"/>
    </source>
</evidence>
<dbReference type="PROSITE" id="PS00138">
    <property type="entry name" value="SUBTILASE_SER"/>
    <property type="match status" value="1"/>
</dbReference>
<dbReference type="PRINTS" id="PR00723">
    <property type="entry name" value="SUBTILISIN"/>
</dbReference>
<evidence type="ECO:0000256" key="4">
    <source>
        <dbReference type="ARBA" id="ARBA00022670"/>
    </source>
</evidence>
<feature type="domain" description="PA" evidence="14">
    <location>
        <begin position="381"/>
        <end position="441"/>
    </location>
</feature>
<gene>
    <name evidence="17" type="ORF">SLEP1_g1369</name>
</gene>
<keyword evidence="5 12" id="KW-0732">Signal</keyword>
<reference evidence="17 18" key="1">
    <citation type="journal article" date="2021" name="Commun. Biol.">
        <title>The genome of Shorea leprosula (Dipterocarpaceae) highlights the ecological relevance of drought in aseasonal tropical rainforests.</title>
        <authorList>
            <person name="Ng K.K.S."/>
            <person name="Kobayashi M.J."/>
            <person name="Fawcett J.A."/>
            <person name="Hatakeyama M."/>
            <person name="Paape T."/>
            <person name="Ng C.H."/>
            <person name="Ang C.C."/>
            <person name="Tnah L.H."/>
            <person name="Lee C.T."/>
            <person name="Nishiyama T."/>
            <person name="Sese J."/>
            <person name="O'Brien M.J."/>
            <person name="Copetti D."/>
            <person name="Mohd Noor M.I."/>
            <person name="Ong R.C."/>
            <person name="Putra M."/>
            <person name="Sireger I.Z."/>
            <person name="Indrioko S."/>
            <person name="Kosugi Y."/>
            <person name="Izuno A."/>
            <person name="Isagi Y."/>
            <person name="Lee S.L."/>
            <person name="Shimizu K.K."/>
        </authorList>
    </citation>
    <scope>NUCLEOTIDE SEQUENCE [LARGE SCALE GENOMIC DNA]</scope>
    <source>
        <strain evidence="17">214</strain>
    </source>
</reference>
<evidence type="ECO:0000259" key="13">
    <source>
        <dbReference type="Pfam" id="PF00082"/>
    </source>
</evidence>
<evidence type="ECO:0000259" key="16">
    <source>
        <dbReference type="Pfam" id="PF17766"/>
    </source>
</evidence>
<dbReference type="InterPro" id="IPR023828">
    <property type="entry name" value="Peptidase_S8_Ser-AS"/>
</dbReference>
<dbReference type="InterPro" id="IPR036852">
    <property type="entry name" value="Peptidase_S8/S53_dom_sf"/>
</dbReference>
<dbReference type="PROSITE" id="PS51892">
    <property type="entry name" value="SUBTILASE"/>
    <property type="match status" value="1"/>
</dbReference>
<dbReference type="InterPro" id="IPR037045">
    <property type="entry name" value="S8pro/Inhibitor_I9_sf"/>
</dbReference>
<accession>A0AAV5HDK3</accession>
<evidence type="ECO:0000256" key="6">
    <source>
        <dbReference type="ARBA" id="ARBA00022801"/>
    </source>
</evidence>
<dbReference type="GO" id="GO:0005576">
    <property type="term" value="C:extracellular region"/>
    <property type="evidence" value="ECO:0007669"/>
    <property type="project" value="UniProtKB-SubCell"/>
</dbReference>
<evidence type="ECO:0000313" key="17">
    <source>
        <dbReference type="EMBL" id="GKU86898.1"/>
    </source>
</evidence>
<feature type="active site" description="Charge relay system" evidence="9 10">
    <location>
        <position position="550"/>
    </location>
</feature>
<proteinExistence type="inferred from homology"/>
<dbReference type="InterPro" id="IPR034197">
    <property type="entry name" value="Peptidases_S8_3"/>
</dbReference>
<dbReference type="SUPFAM" id="SSF52743">
    <property type="entry name" value="Subtilisin-like"/>
    <property type="match status" value="1"/>
</dbReference>
<dbReference type="InterPro" id="IPR015500">
    <property type="entry name" value="Peptidase_S8_subtilisin-rel"/>
</dbReference>
<keyword evidence="6 10" id="KW-0378">Hydrolase</keyword>
<feature type="signal peptide" evidence="12">
    <location>
        <begin position="1"/>
        <end position="20"/>
    </location>
</feature>
<feature type="domain" description="Subtilisin-like protease fibronectin type-III" evidence="16">
    <location>
        <begin position="666"/>
        <end position="770"/>
    </location>
</feature>
<evidence type="ECO:0000259" key="15">
    <source>
        <dbReference type="Pfam" id="PF05922"/>
    </source>
</evidence>
<feature type="active site" description="Charge relay system" evidence="9 10">
    <location>
        <position position="223"/>
    </location>
</feature>
<evidence type="ECO:0000256" key="7">
    <source>
        <dbReference type="ARBA" id="ARBA00022825"/>
    </source>
</evidence>
<dbReference type="CDD" id="cd04852">
    <property type="entry name" value="Peptidases_S8_3"/>
    <property type="match status" value="1"/>
</dbReference>
<dbReference type="EMBL" id="BPVZ01000001">
    <property type="protein sequence ID" value="GKU86898.1"/>
    <property type="molecule type" value="Genomic_DNA"/>
</dbReference>
<dbReference type="Pfam" id="PF02225">
    <property type="entry name" value="PA"/>
    <property type="match status" value="1"/>
</dbReference>
<dbReference type="FunFam" id="3.40.50.200:FF:000006">
    <property type="entry name" value="Subtilisin-like protease SBT1.5"/>
    <property type="match status" value="1"/>
</dbReference>
<dbReference type="InterPro" id="IPR010259">
    <property type="entry name" value="S8pro/Inhibitor_I9"/>
</dbReference>
<dbReference type="FunFam" id="3.30.70.80:FF:000003">
    <property type="entry name" value="Subtilisin-like protease SBT1.9"/>
    <property type="match status" value="1"/>
</dbReference>
<feature type="chain" id="PRO_5043943894" evidence="12">
    <location>
        <begin position="21"/>
        <end position="773"/>
    </location>
</feature>
<feature type="domain" description="Inhibitor I9" evidence="15">
    <location>
        <begin position="29"/>
        <end position="114"/>
    </location>
</feature>
<dbReference type="GO" id="GO:0004252">
    <property type="term" value="F:serine-type endopeptidase activity"/>
    <property type="evidence" value="ECO:0007669"/>
    <property type="project" value="UniProtKB-UniRule"/>
</dbReference>
<dbReference type="Gene3D" id="3.40.50.200">
    <property type="entry name" value="Peptidase S8/S53 domain"/>
    <property type="match status" value="1"/>
</dbReference>
<dbReference type="Gene3D" id="3.30.70.80">
    <property type="entry name" value="Peptidase S8 propeptide/proteinase inhibitor I9"/>
    <property type="match status" value="1"/>
</dbReference>
<dbReference type="Pfam" id="PF00082">
    <property type="entry name" value="Peptidase_S8"/>
    <property type="match status" value="1"/>
</dbReference>
<keyword evidence="4 10" id="KW-0645">Protease</keyword>
<keyword evidence="7 10" id="KW-0720">Serine protease</keyword>
<sequence>MGLFLVFNLAILISFCSVSCEINVQETQTFIIRVQHDLKPSQFSTLEEWYTSTLKSLQSKYPIPFQPANSTDNIIHVYKTVFHGFSATLTRAHAWELETRPEILGVFPDNIRKIQTTRTPHFLGLDTSKAFYGLMNESDYGSDVIIGLLDSGIWPEHPSFNDDDMDPIPARWKGECQEGKQFPKTTCNKKLIGARYFSAGYERSISQGIKNDDFKSARDPIGHGTHTASTAAGRAVKNASCLGFASGQAKGIAPKARIAVYKVCWFEGCLDSDILAGFDSAVKDGVDILSVSLGGIGPSPYWDDVLAIGAFGAMERGVLVSASAGNFGPESESVTNIAPWLTTVGASTVDRTFAADLSLGDGTVIIGSSLYNGTRLSNLYPLIYAGNASSFGVSTCLPGSLDAGRVQGKIVVCDDEDNGPVEKGLVVRDAGGVGVVVANGIGEDLLAYPYLNPGLAVTMSAREKIFEYLTTDPNPQATMAFRGTQIGVKPAPVVAAFSSRGPNILSMNVLKPDLIAPGLNILAAWPNNISMSDVLEDPRRTEFNIISGTSMSCPHVSGIAALLKGVHRDWSPAMIKSALMTTAYTHDHDGKPLLDNKDLNVTANPWSMGAGHVDPMKAVDPGLVYNITVDDYIDFLCASGLTSKQIKTVTKRAVECSKAKKSNPWDLNYPAISVVFNTSKPSHLEVVVTRTMTNVIDAACNYTVVVSNPKGVIVTVDPQQLVFGKIGEQKSYVVKISAKSVVIQAGKMLSRFGQLSWKDGSHNVTSPIVVTWI</sequence>
<dbReference type="GO" id="GO:0006508">
    <property type="term" value="P:proteolysis"/>
    <property type="evidence" value="ECO:0007669"/>
    <property type="project" value="UniProtKB-KW"/>
</dbReference>
<dbReference type="InterPro" id="IPR003137">
    <property type="entry name" value="PA_domain"/>
</dbReference>
<evidence type="ECO:0000256" key="10">
    <source>
        <dbReference type="PROSITE-ProRule" id="PRU01240"/>
    </source>
</evidence>
<comment type="caution">
    <text evidence="17">The sequence shown here is derived from an EMBL/GenBank/DDBJ whole genome shotgun (WGS) entry which is preliminary data.</text>
</comment>
<evidence type="ECO:0000256" key="12">
    <source>
        <dbReference type="SAM" id="SignalP"/>
    </source>
</evidence>
<dbReference type="InterPro" id="IPR045051">
    <property type="entry name" value="SBT"/>
</dbReference>
<evidence type="ECO:0000256" key="11">
    <source>
        <dbReference type="RuleBase" id="RU003355"/>
    </source>
</evidence>
<keyword evidence="18" id="KW-1185">Reference proteome</keyword>
<feature type="domain" description="Peptidase S8/S53" evidence="13">
    <location>
        <begin position="141"/>
        <end position="591"/>
    </location>
</feature>
<evidence type="ECO:0000256" key="2">
    <source>
        <dbReference type="ARBA" id="ARBA00011073"/>
    </source>
</evidence>
<protein>
    <submittedName>
        <fullName evidence="17">Uncharacterized protein</fullName>
    </submittedName>
</protein>
<evidence type="ECO:0000256" key="5">
    <source>
        <dbReference type="ARBA" id="ARBA00022729"/>
    </source>
</evidence>
<dbReference type="InterPro" id="IPR023827">
    <property type="entry name" value="Peptidase_S8_Asp-AS"/>
</dbReference>
<keyword evidence="3" id="KW-0964">Secreted</keyword>
<organism evidence="17 18">
    <name type="scientific">Rubroshorea leprosula</name>
    <dbReference type="NCBI Taxonomy" id="152421"/>
    <lineage>
        <taxon>Eukaryota</taxon>
        <taxon>Viridiplantae</taxon>
        <taxon>Streptophyta</taxon>
        <taxon>Embryophyta</taxon>
        <taxon>Tracheophyta</taxon>
        <taxon>Spermatophyta</taxon>
        <taxon>Magnoliopsida</taxon>
        <taxon>eudicotyledons</taxon>
        <taxon>Gunneridae</taxon>
        <taxon>Pentapetalae</taxon>
        <taxon>rosids</taxon>
        <taxon>malvids</taxon>
        <taxon>Malvales</taxon>
        <taxon>Dipterocarpaceae</taxon>
        <taxon>Rubroshorea</taxon>
    </lineage>
</organism>
<comment type="subcellular location">
    <subcellularLocation>
        <location evidence="1">Secreted</location>
    </subcellularLocation>
</comment>
<dbReference type="InterPro" id="IPR000209">
    <property type="entry name" value="Peptidase_S8/S53_dom"/>
</dbReference>
<name>A0AAV5HDK3_9ROSI</name>
<dbReference type="PROSITE" id="PS00136">
    <property type="entry name" value="SUBTILASE_ASP"/>
    <property type="match status" value="1"/>
</dbReference>
<dbReference type="Proteomes" id="UP001054252">
    <property type="component" value="Unassembled WGS sequence"/>
</dbReference>
<dbReference type="Pfam" id="PF17766">
    <property type="entry name" value="fn3_6"/>
    <property type="match status" value="1"/>
</dbReference>